<evidence type="ECO:0000313" key="2">
    <source>
        <dbReference type="Proteomes" id="UP000069940"/>
    </source>
</evidence>
<reference evidence="1" key="2">
    <citation type="submission" date="2025-05" db="UniProtKB">
        <authorList>
            <consortium name="EnsemblMetazoa"/>
        </authorList>
    </citation>
    <scope>IDENTIFICATION</scope>
    <source>
        <strain evidence="1">Foshan</strain>
    </source>
</reference>
<evidence type="ECO:0008006" key="3">
    <source>
        <dbReference type="Google" id="ProtNLM"/>
    </source>
</evidence>
<protein>
    <recommendedName>
        <fullName evidence="3">Reverse transcriptase domain-containing protein</fullName>
    </recommendedName>
</protein>
<sequence length="313" mass="35214">MWYAIDQYVPAKSERAAPKPAWSNADLRCLKRLKTRLKKAALRRHSKHRTDATKAVYFEVNTEYKKLNDRLYNAYQDRLQNSLKSKPKRFWRHVNDQRKESGLPSTMTDGSIMADSTTDIANLFRTQFSNVFTNEHLSPQDVAYATAYVPRISASLQQCSISNDMIIAAGKQLKSSTGCGPDGVPSLVLNSCLDSLAASLATVFNMSLTSKVFPECWKLSYVFPVFKKGSRMNVSNYRGIAALSSISKLFKVIVLQQLIQSYSHYISPDQHGFMPKRSTTTNLACFTSFVIRQIEAGQQVDAIYTDLSAAFDK</sequence>
<organism evidence="1 2">
    <name type="scientific">Aedes albopictus</name>
    <name type="common">Asian tiger mosquito</name>
    <name type="synonym">Stegomyia albopicta</name>
    <dbReference type="NCBI Taxonomy" id="7160"/>
    <lineage>
        <taxon>Eukaryota</taxon>
        <taxon>Metazoa</taxon>
        <taxon>Ecdysozoa</taxon>
        <taxon>Arthropoda</taxon>
        <taxon>Hexapoda</taxon>
        <taxon>Insecta</taxon>
        <taxon>Pterygota</taxon>
        <taxon>Neoptera</taxon>
        <taxon>Endopterygota</taxon>
        <taxon>Diptera</taxon>
        <taxon>Nematocera</taxon>
        <taxon>Culicoidea</taxon>
        <taxon>Culicidae</taxon>
        <taxon>Culicinae</taxon>
        <taxon>Aedini</taxon>
        <taxon>Aedes</taxon>
        <taxon>Stegomyia</taxon>
    </lineage>
</organism>
<accession>A0ABM1YAW0</accession>
<reference evidence="2" key="1">
    <citation type="journal article" date="2015" name="Proc. Natl. Acad. Sci. U.S.A.">
        <title>Genome sequence of the Asian Tiger mosquito, Aedes albopictus, reveals insights into its biology, genetics, and evolution.</title>
        <authorList>
            <person name="Chen X.G."/>
            <person name="Jiang X."/>
            <person name="Gu J."/>
            <person name="Xu M."/>
            <person name="Wu Y."/>
            <person name="Deng Y."/>
            <person name="Zhang C."/>
            <person name="Bonizzoni M."/>
            <person name="Dermauw W."/>
            <person name="Vontas J."/>
            <person name="Armbruster P."/>
            <person name="Huang X."/>
            <person name="Yang Y."/>
            <person name="Zhang H."/>
            <person name="He W."/>
            <person name="Peng H."/>
            <person name="Liu Y."/>
            <person name="Wu K."/>
            <person name="Chen J."/>
            <person name="Lirakis M."/>
            <person name="Topalis P."/>
            <person name="Van Leeuwen T."/>
            <person name="Hall A.B."/>
            <person name="Jiang X."/>
            <person name="Thorpe C."/>
            <person name="Mueller R.L."/>
            <person name="Sun C."/>
            <person name="Waterhouse R.M."/>
            <person name="Yan G."/>
            <person name="Tu Z.J."/>
            <person name="Fang X."/>
            <person name="James A.A."/>
        </authorList>
    </citation>
    <scope>NUCLEOTIDE SEQUENCE [LARGE SCALE GENOMIC DNA]</scope>
    <source>
        <strain evidence="2">Foshan</strain>
    </source>
</reference>
<dbReference type="EnsemblMetazoa" id="AALFPA23_007438.R9877">
    <property type="protein sequence ID" value="AALFPA23_007438.P9877"/>
    <property type="gene ID" value="AALFPA23_007438"/>
</dbReference>
<proteinExistence type="predicted"/>
<dbReference type="PANTHER" id="PTHR47510">
    <property type="entry name" value="REVERSE TRANSCRIPTASE DOMAIN-CONTAINING PROTEIN"/>
    <property type="match status" value="1"/>
</dbReference>
<dbReference type="Proteomes" id="UP000069940">
    <property type="component" value="Unassembled WGS sequence"/>
</dbReference>
<evidence type="ECO:0000313" key="1">
    <source>
        <dbReference type="EnsemblMetazoa" id="AALFPA23_007438.P9877"/>
    </source>
</evidence>
<dbReference type="GeneID" id="134288410"/>
<dbReference type="PANTHER" id="PTHR47510:SF3">
    <property type="entry name" value="ENDO_EXONUCLEASE_PHOSPHATASE DOMAIN-CONTAINING PROTEIN"/>
    <property type="match status" value="1"/>
</dbReference>
<keyword evidence="2" id="KW-1185">Reference proteome</keyword>
<name>A0ABM1YAW0_AEDAL</name>
<dbReference type="RefSeq" id="XP_062709210.1">
    <property type="nucleotide sequence ID" value="XM_062853226.1"/>
</dbReference>